<sequence>MPDYISTSRLIDLSAREVHELYKLRVDIFVAEQTTPYAEIDDIDAESTTWHLLARKDGSLIGTARVFPRGDDCVIGRFAVAPDHRGSGVARQLFEEALKVAAERAPGRDVVLEAQAPLVDYYAGFGFEAEGEPYDDTGVPHQLMRLKRS</sequence>
<accession>A0ABU1ZZK6</accession>
<evidence type="ECO:0000313" key="2">
    <source>
        <dbReference type="EMBL" id="MDR7330351.1"/>
    </source>
</evidence>
<comment type="caution">
    <text evidence="2">The sequence shown here is derived from an EMBL/GenBank/DDBJ whole genome shotgun (WGS) entry which is preliminary data.</text>
</comment>
<keyword evidence="3" id="KW-1185">Reference proteome</keyword>
<dbReference type="InterPro" id="IPR016181">
    <property type="entry name" value="Acyl_CoA_acyltransferase"/>
</dbReference>
<organism evidence="2 3">
    <name type="scientific">Corynebacterium guangdongense</name>
    <dbReference type="NCBI Taxonomy" id="1783348"/>
    <lineage>
        <taxon>Bacteria</taxon>
        <taxon>Bacillati</taxon>
        <taxon>Actinomycetota</taxon>
        <taxon>Actinomycetes</taxon>
        <taxon>Mycobacteriales</taxon>
        <taxon>Corynebacteriaceae</taxon>
        <taxon>Corynebacterium</taxon>
    </lineage>
</organism>
<dbReference type="EMBL" id="JAVDXZ010000001">
    <property type="protein sequence ID" value="MDR7330351.1"/>
    <property type="molecule type" value="Genomic_DNA"/>
</dbReference>
<dbReference type="RefSeq" id="WP_290195949.1">
    <property type="nucleotide sequence ID" value="NZ_CP047654.1"/>
</dbReference>
<protein>
    <submittedName>
        <fullName evidence="2">ElaA protein</fullName>
    </submittedName>
</protein>
<proteinExistence type="predicted"/>
<name>A0ABU1ZZK6_9CORY</name>
<feature type="domain" description="N-acetyltransferase" evidence="1">
    <location>
        <begin position="8"/>
        <end position="149"/>
    </location>
</feature>
<dbReference type="PROSITE" id="PS51186">
    <property type="entry name" value="GNAT"/>
    <property type="match status" value="1"/>
</dbReference>
<dbReference type="Proteomes" id="UP001180840">
    <property type="component" value="Unassembled WGS sequence"/>
</dbReference>
<evidence type="ECO:0000259" key="1">
    <source>
        <dbReference type="PROSITE" id="PS51186"/>
    </source>
</evidence>
<dbReference type="InterPro" id="IPR000182">
    <property type="entry name" value="GNAT_dom"/>
</dbReference>
<gene>
    <name evidence="2" type="ORF">J2S39_002027</name>
</gene>
<dbReference type="Gene3D" id="3.40.630.30">
    <property type="match status" value="1"/>
</dbReference>
<evidence type="ECO:0000313" key="3">
    <source>
        <dbReference type="Proteomes" id="UP001180840"/>
    </source>
</evidence>
<dbReference type="CDD" id="cd04301">
    <property type="entry name" value="NAT_SF"/>
    <property type="match status" value="1"/>
</dbReference>
<dbReference type="Pfam" id="PF13673">
    <property type="entry name" value="Acetyltransf_10"/>
    <property type="match status" value="1"/>
</dbReference>
<reference evidence="2" key="1">
    <citation type="submission" date="2023-07" db="EMBL/GenBank/DDBJ databases">
        <title>Sequencing the genomes of 1000 actinobacteria strains.</title>
        <authorList>
            <person name="Klenk H.-P."/>
        </authorList>
    </citation>
    <scope>NUCLEOTIDE SEQUENCE</scope>
    <source>
        <strain evidence="2">DSM 107476</strain>
    </source>
</reference>
<dbReference type="SUPFAM" id="SSF55729">
    <property type="entry name" value="Acyl-CoA N-acyltransferases (Nat)"/>
    <property type="match status" value="1"/>
</dbReference>